<sequence length="325" mass="34250">MRSRPHTPGSPARRARYESGADRPAHTGSRVGSLLKRPLTWVLVIVLGVAAASLQDVLSQTLNSVVPLDRIAGKAATDNAIDIVSVEHTPLDEEGRSLVVPGAPDPALTERRIYDLEPGGSTAGIRAPVSAGSTAWQVVLEGRAQQQVRITDIVPVIEEGACSAPLKGTLVQFFPGGDAGVIPLNVAIDDPEPTLRHLSGKNEGEPYFTGPNARHITLDRAETEGLLLRAEASTGYCRWRYRIEYLVSGEKGTTTLSGPEGRPFALTALRADAADYPTVLLEPLGCGRFHRLTGAEYAEALGGEPPATGPMPDGVCEALEGAGGS</sequence>
<comment type="caution">
    <text evidence="2">The sequence shown here is derived from an EMBL/GenBank/DDBJ whole genome shotgun (WGS) entry which is preliminary data.</text>
</comment>
<proteinExistence type="predicted"/>
<reference evidence="2 3" key="1">
    <citation type="submission" date="2018-03" db="EMBL/GenBank/DDBJ databases">
        <title>Genomic Encyclopedia of Archaeal and Bacterial Type Strains, Phase II (KMG-II): from individual species to whole genera.</title>
        <authorList>
            <person name="Goeker M."/>
        </authorList>
    </citation>
    <scope>NUCLEOTIDE SEQUENCE [LARGE SCALE GENOMIC DNA]</scope>
    <source>
        <strain evidence="2 3">DSM 45312</strain>
    </source>
</reference>
<gene>
    <name evidence="2" type="ORF">CLV63_10679</name>
</gene>
<evidence type="ECO:0000313" key="2">
    <source>
        <dbReference type="EMBL" id="PSK98031.1"/>
    </source>
</evidence>
<keyword evidence="3" id="KW-1185">Reference proteome</keyword>
<feature type="compositionally biased region" description="Basic and acidic residues" evidence="1">
    <location>
        <begin position="15"/>
        <end position="25"/>
    </location>
</feature>
<evidence type="ECO:0000313" key="3">
    <source>
        <dbReference type="Proteomes" id="UP000240542"/>
    </source>
</evidence>
<feature type="region of interest" description="Disordered" evidence="1">
    <location>
        <begin position="1"/>
        <end position="30"/>
    </location>
</feature>
<evidence type="ECO:0000256" key="1">
    <source>
        <dbReference type="SAM" id="MobiDB-lite"/>
    </source>
</evidence>
<protein>
    <submittedName>
        <fullName evidence="2">Uncharacterized protein</fullName>
    </submittedName>
</protein>
<organism evidence="2 3">
    <name type="scientific">Murinocardiopsis flavida</name>
    <dbReference type="NCBI Taxonomy" id="645275"/>
    <lineage>
        <taxon>Bacteria</taxon>
        <taxon>Bacillati</taxon>
        <taxon>Actinomycetota</taxon>
        <taxon>Actinomycetes</taxon>
        <taxon>Streptosporangiales</taxon>
        <taxon>Nocardiopsidaceae</taxon>
        <taxon>Murinocardiopsis</taxon>
    </lineage>
</organism>
<dbReference type="Proteomes" id="UP000240542">
    <property type="component" value="Unassembled WGS sequence"/>
</dbReference>
<name>A0A2P8DLJ3_9ACTN</name>
<accession>A0A2P8DLJ3</accession>
<dbReference type="AlphaFoldDB" id="A0A2P8DLJ3"/>
<dbReference type="EMBL" id="PYGA01000006">
    <property type="protein sequence ID" value="PSK98031.1"/>
    <property type="molecule type" value="Genomic_DNA"/>
</dbReference>